<comment type="caution">
    <text evidence="9">The sequence shown here is derived from an EMBL/GenBank/DDBJ whole genome shotgun (WGS) entry which is preliminary data.</text>
</comment>
<proteinExistence type="inferred from homology"/>
<dbReference type="Pfam" id="PF04613">
    <property type="entry name" value="LpxD"/>
    <property type="match status" value="1"/>
</dbReference>
<gene>
    <name evidence="7" type="primary">lpxD</name>
    <name evidence="9" type="ORF">GGR27_000113</name>
</gene>
<comment type="subunit">
    <text evidence="7">Homotrimer.</text>
</comment>
<dbReference type="InterPro" id="IPR001451">
    <property type="entry name" value="Hexapep"/>
</dbReference>
<organism evidence="9 10">
    <name type="scientific">Neolewinella antarctica</name>
    <dbReference type="NCBI Taxonomy" id="442734"/>
    <lineage>
        <taxon>Bacteria</taxon>
        <taxon>Pseudomonadati</taxon>
        <taxon>Bacteroidota</taxon>
        <taxon>Saprospiria</taxon>
        <taxon>Saprospirales</taxon>
        <taxon>Lewinellaceae</taxon>
        <taxon>Neolewinella</taxon>
    </lineage>
</organism>
<comment type="catalytic activity">
    <reaction evidence="7">
        <text>a UDP-3-O-[(3R)-3-hydroxyacyl]-alpha-D-glucosamine + a (3R)-hydroxyacyl-[ACP] = a UDP-2-N,3-O-bis[(3R)-3-hydroxyacyl]-alpha-D-glucosamine + holo-[ACP] + H(+)</text>
        <dbReference type="Rhea" id="RHEA:53836"/>
        <dbReference type="Rhea" id="RHEA-COMP:9685"/>
        <dbReference type="Rhea" id="RHEA-COMP:9945"/>
        <dbReference type="ChEBI" id="CHEBI:15378"/>
        <dbReference type="ChEBI" id="CHEBI:64479"/>
        <dbReference type="ChEBI" id="CHEBI:78827"/>
        <dbReference type="ChEBI" id="CHEBI:137740"/>
        <dbReference type="ChEBI" id="CHEBI:137748"/>
        <dbReference type="EC" id="2.3.1.191"/>
    </reaction>
</comment>
<evidence type="ECO:0000256" key="4">
    <source>
        <dbReference type="ARBA" id="ARBA00022737"/>
    </source>
</evidence>
<dbReference type="Proteomes" id="UP000770785">
    <property type="component" value="Unassembled WGS sequence"/>
</dbReference>
<name>A0ABX0X6Z9_9BACT</name>
<dbReference type="InterPro" id="IPR007691">
    <property type="entry name" value="LpxD"/>
</dbReference>
<comment type="similarity">
    <text evidence="7">Belongs to the transferase hexapeptide repeat family. LpxD subfamily.</text>
</comment>
<feature type="active site" description="Proton acceptor" evidence="7">
    <location>
        <position position="244"/>
    </location>
</feature>
<comment type="function">
    <text evidence="7">Catalyzes the N-acylation of UDP-3-O-acylglucosamine using 3-hydroxyacyl-ACP as the acyl donor. Is involved in the biosynthesis of lipid A, a phosphorylated glycolipid that anchors the lipopolysaccharide to the outer membrane of the cell.</text>
</comment>
<evidence type="ECO:0000256" key="2">
    <source>
        <dbReference type="ARBA" id="ARBA00022556"/>
    </source>
</evidence>
<dbReference type="EC" id="2.3.1.191" evidence="7"/>
<dbReference type="Gene3D" id="3.40.1390.10">
    <property type="entry name" value="MurE/MurF, N-terminal domain"/>
    <property type="match status" value="1"/>
</dbReference>
<keyword evidence="3 7" id="KW-0808">Transferase</keyword>
<keyword evidence="2 7" id="KW-0441">Lipid A biosynthesis</keyword>
<dbReference type="InterPro" id="IPR020573">
    <property type="entry name" value="UDP_GlcNAc_AcTrfase_non-rep"/>
</dbReference>
<dbReference type="RefSeq" id="WP_168035452.1">
    <property type="nucleotide sequence ID" value="NZ_JAATJH010000001.1"/>
</dbReference>
<dbReference type="GO" id="GO:0103118">
    <property type="term" value="F:UDP-3-O-[(3R)-3-hydroxyacyl]-glucosamine N-acyltransferase activity"/>
    <property type="evidence" value="ECO:0007669"/>
    <property type="project" value="UniProtKB-EC"/>
</dbReference>
<dbReference type="SUPFAM" id="SSF51161">
    <property type="entry name" value="Trimeric LpxA-like enzymes"/>
    <property type="match status" value="1"/>
</dbReference>
<dbReference type="Pfam" id="PF00132">
    <property type="entry name" value="Hexapep"/>
    <property type="match status" value="1"/>
</dbReference>
<dbReference type="HAMAP" id="MF_00523">
    <property type="entry name" value="LpxD"/>
    <property type="match status" value="1"/>
</dbReference>
<keyword evidence="10" id="KW-1185">Reference proteome</keyword>
<protein>
    <recommendedName>
        <fullName evidence="7">UDP-3-O-acylglucosamine N-acyltransferase</fullName>
        <ecNumber evidence="7">2.3.1.191</ecNumber>
    </recommendedName>
</protein>
<keyword evidence="6 7" id="KW-0012">Acyltransferase</keyword>
<accession>A0ABX0X6Z9</accession>
<keyword evidence="5 7" id="KW-0443">Lipid metabolism</keyword>
<dbReference type="PANTHER" id="PTHR43378:SF2">
    <property type="entry name" value="UDP-3-O-ACYLGLUCOSAMINE N-ACYLTRANSFERASE 1, MITOCHONDRIAL-RELATED"/>
    <property type="match status" value="1"/>
</dbReference>
<dbReference type="NCBIfam" id="TIGR01853">
    <property type="entry name" value="lipid_A_lpxD"/>
    <property type="match status" value="1"/>
</dbReference>
<evidence type="ECO:0000313" key="9">
    <source>
        <dbReference type="EMBL" id="NJC24632.1"/>
    </source>
</evidence>
<evidence type="ECO:0000256" key="1">
    <source>
        <dbReference type="ARBA" id="ARBA00022516"/>
    </source>
</evidence>
<evidence type="ECO:0000256" key="3">
    <source>
        <dbReference type="ARBA" id="ARBA00022679"/>
    </source>
</evidence>
<evidence type="ECO:0000256" key="6">
    <source>
        <dbReference type="ARBA" id="ARBA00023315"/>
    </source>
</evidence>
<evidence type="ECO:0000313" key="10">
    <source>
        <dbReference type="Proteomes" id="UP000770785"/>
    </source>
</evidence>
<evidence type="ECO:0000259" key="8">
    <source>
        <dbReference type="Pfam" id="PF04613"/>
    </source>
</evidence>
<dbReference type="CDD" id="cd03352">
    <property type="entry name" value="LbH_LpxD"/>
    <property type="match status" value="1"/>
</dbReference>
<feature type="domain" description="UDP-3-O-[3-hydroxymyristoyl] glucosamine N-acyltransferase non-repeat region" evidence="8">
    <location>
        <begin position="22"/>
        <end position="89"/>
    </location>
</feature>
<dbReference type="NCBIfam" id="NF002060">
    <property type="entry name" value="PRK00892.1"/>
    <property type="match status" value="1"/>
</dbReference>
<reference evidence="9 10" key="1">
    <citation type="submission" date="2020-03" db="EMBL/GenBank/DDBJ databases">
        <title>Genomic Encyclopedia of Type Strains, Phase IV (KMG-IV): sequencing the most valuable type-strain genomes for metagenomic binning, comparative biology and taxonomic classification.</title>
        <authorList>
            <person name="Goeker M."/>
        </authorList>
    </citation>
    <scope>NUCLEOTIDE SEQUENCE [LARGE SCALE GENOMIC DNA]</scope>
    <source>
        <strain evidence="9 10">DSM 105096</strain>
    </source>
</reference>
<keyword evidence="4 7" id="KW-0677">Repeat</keyword>
<evidence type="ECO:0000256" key="5">
    <source>
        <dbReference type="ARBA" id="ARBA00023098"/>
    </source>
</evidence>
<dbReference type="EMBL" id="JAATJH010000001">
    <property type="protein sequence ID" value="NJC24632.1"/>
    <property type="molecule type" value="Genomic_DNA"/>
</dbReference>
<dbReference type="PANTHER" id="PTHR43378">
    <property type="entry name" value="UDP-3-O-ACYLGLUCOSAMINE N-ACYLTRANSFERASE"/>
    <property type="match status" value="1"/>
</dbReference>
<sequence>MNITVAELAKLIGATVEGDPAVTITGPSQIEAGKPGTITFLGNPAYEKHLYDTGASAVLVQQDFVAKQRVDATLLRVENVYLTVSQLLAHFQTSAVATVATGVSEHAIVDGTARLSEHVAVGKLSIVEAGASVGSGTVIHAQVYVGENTIIGENCVLHPGVKLMKGCVLGDNCVLHPNVVIGADGFGFAPDPATGRFNKIPQVGNVVVESDVEIGANTCVDRASIGSTIIRRGVKLDNLIQIAHNVEIGEDTVIAALTGIAGSTKLGSNCMIGGQVGIAGHKVIADGTKAQAQTGITHHIREPGREVAGTPFMPWSGFKRSAALYKMLPEIVLEIRNRLRKLETESNRED</sequence>
<evidence type="ECO:0000256" key="7">
    <source>
        <dbReference type="HAMAP-Rule" id="MF_00523"/>
    </source>
</evidence>
<keyword evidence="1 7" id="KW-0444">Lipid biosynthesis</keyword>
<dbReference type="InterPro" id="IPR011004">
    <property type="entry name" value="Trimer_LpxA-like_sf"/>
</dbReference>
<dbReference type="Gene3D" id="2.160.10.10">
    <property type="entry name" value="Hexapeptide repeat proteins"/>
    <property type="match status" value="1"/>
</dbReference>
<comment type="pathway">
    <text evidence="7">Bacterial outer membrane biogenesis; LPS lipid A biosynthesis.</text>
</comment>